<keyword evidence="3" id="KW-1185">Reference proteome</keyword>
<protein>
    <submittedName>
        <fullName evidence="2">Phage regulatory protein/antirepressor Ant</fullName>
    </submittedName>
</protein>
<dbReference type="EMBL" id="WJBB01000030">
    <property type="protein sequence ID" value="MBC3798466.1"/>
    <property type="molecule type" value="Genomic_DNA"/>
</dbReference>
<dbReference type="NCBIfam" id="TIGR02681">
    <property type="entry name" value="phage_pRha"/>
    <property type="match status" value="1"/>
</dbReference>
<dbReference type="RefSeq" id="WP_148603749.1">
    <property type="nucleotide sequence ID" value="NZ_RXYB01000010.1"/>
</dbReference>
<dbReference type="InterPro" id="IPR005039">
    <property type="entry name" value="Ant_C"/>
</dbReference>
<proteinExistence type="predicted"/>
<accession>A0ABR6WPT9</accession>
<sequence>MNDLININNDNGRLTASSREVAGIFEKQHAHVIRDIEVLINQNPNLDADYFIETSYKAGTGKLYKEYLLIRDGFSLLAMGFTGVKALEWKLKYLEAFNKMEETIKSGSVPEGKYLLALAVLESNKIIEDQELVIKELTPKGIFADSVSASFGTILVGEMAKILKQNGVDTGEKRFYAWLRDNGYLIKRKGADYNKPTQRSMELGLFVIKETAVAHSSGFVSLSITPKITGKGQIYFVNKLKPALALAASE</sequence>
<evidence type="ECO:0000259" key="1">
    <source>
        <dbReference type="Pfam" id="PF03374"/>
    </source>
</evidence>
<feature type="domain" description="Antirepressor protein C-terminal" evidence="1">
    <location>
        <begin position="133"/>
        <end position="241"/>
    </location>
</feature>
<gene>
    <name evidence="2" type="ORF">GH807_15640</name>
</gene>
<name>A0ABR6WPT9_9FIRM</name>
<comment type="caution">
    <text evidence="2">The sequence shown here is derived from an EMBL/GenBank/DDBJ whole genome shotgun (WGS) entry which is preliminary data.</text>
</comment>
<evidence type="ECO:0000313" key="3">
    <source>
        <dbReference type="Proteomes" id="UP000653358"/>
    </source>
</evidence>
<dbReference type="Pfam" id="PF03374">
    <property type="entry name" value="ANT"/>
    <property type="match status" value="1"/>
</dbReference>
<organism evidence="2 3">
    <name type="scientific">Acetobacterium tundrae</name>
    <dbReference type="NCBI Taxonomy" id="132932"/>
    <lineage>
        <taxon>Bacteria</taxon>
        <taxon>Bacillati</taxon>
        <taxon>Bacillota</taxon>
        <taxon>Clostridia</taxon>
        <taxon>Eubacteriales</taxon>
        <taxon>Eubacteriaceae</taxon>
        <taxon>Acetobacterium</taxon>
    </lineage>
</organism>
<dbReference type="InterPro" id="IPR014054">
    <property type="entry name" value="Phage_regulatory_Rha"/>
</dbReference>
<dbReference type="Pfam" id="PF09669">
    <property type="entry name" value="Phage_pRha"/>
    <property type="match status" value="1"/>
</dbReference>
<evidence type="ECO:0000313" key="2">
    <source>
        <dbReference type="EMBL" id="MBC3798466.1"/>
    </source>
</evidence>
<reference evidence="2 3" key="1">
    <citation type="journal article" date="2020" name="mSystems">
        <title>Defining Genomic and Predicted Metabolic Features of the Acetobacterium Genus.</title>
        <authorList>
            <person name="Ross D.E."/>
            <person name="Marshall C.W."/>
            <person name="Gulliver D."/>
            <person name="May H.D."/>
            <person name="Norman R.S."/>
        </authorList>
    </citation>
    <scope>NUCLEOTIDE SEQUENCE [LARGE SCALE GENOMIC DNA]</scope>
    <source>
        <strain evidence="2 3">DSM 9173</strain>
    </source>
</reference>
<dbReference type="Proteomes" id="UP000653358">
    <property type="component" value="Unassembled WGS sequence"/>
</dbReference>